<dbReference type="NCBIfam" id="NF003652">
    <property type="entry name" value="PRK05286.2-5"/>
    <property type="match status" value="1"/>
</dbReference>
<dbReference type="EMBL" id="PRLP01000035">
    <property type="protein sequence ID" value="PPC77258.1"/>
    <property type="molecule type" value="Genomic_DNA"/>
</dbReference>
<feature type="binding site" evidence="13">
    <location>
        <position position="171"/>
    </location>
    <ligand>
        <name>substrate</name>
    </ligand>
</feature>
<dbReference type="PANTHER" id="PTHR48109">
    <property type="entry name" value="DIHYDROOROTATE DEHYDROGENASE (QUINONE), MITOCHONDRIAL-RELATED"/>
    <property type="match status" value="1"/>
</dbReference>
<feature type="binding site" evidence="13">
    <location>
        <position position="138"/>
    </location>
    <ligand>
        <name>FMN</name>
        <dbReference type="ChEBI" id="CHEBI:58210"/>
    </ligand>
</feature>
<dbReference type="PIRSF" id="PIRSF000164">
    <property type="entry name" value="DHO_oxidase"/>
    <property type="match status" value="1"/>
</dbReference>
<keyword evidence="11 13" id="KW-0472">Membrane</keyword>
<feature type="binding site" evidence="13">
    <location>
        <position position="267"/>
    </location>
    <ligand>
        <name>FMN</name>
        <dbReference type="ChEBI" id="CHEBI:58210"/>
    </ligand>
</feature>
<feature type="binding site" evidence="13">
    <location>
        <begin position="110"/>
        <end position="114"/>
    </location>
    <ligand>
        <name>substrate</name>
    </ligand>
</feature>
<feature type="binding site" evidence="13">
    <location>
        <begin position="317"/>
        <end position="318"/>
    </location>
    <ligand>
        <name>FMN</name>
        <dbReference type="ChEBI" id="CHEBI:58210"/>
    </ligand>
</feature>
<dbReference type="AlphaFoldDB" id="A0A2S5KR70"/>
<dbReference type="GO" id="GO:0005886">
    <property type="term" value="C:plasma membrane"/>
    <property type="evidence" value="ECO:0007669"/>
    <property type="project" value="UniProtKB-SubCell"/>
</dbReference>
<feature type="binding site" evidence="13">
    <location>
        <position position="216"/>
    </location>
    <ligand>
        <name>FMN</name>
        <dbReference type="ChEBI" id="CHEBI:58210"/>
    </ligand>
</feature>
<evidence type="ECO:0000256" key="5">
    <source>
        <dbReference type="ARBA" id="ARBA00011245"/>
    </source>
</evidence>
<keyword evidence="7 13" id="KW-0285">Flavoprotein</keyword>
<evidence type="ECO:0000313" key="15">
    <source>
        <dbReference type="EMBL" id="PPC77258.1"/>
    </source>
</evidence>
<keyword evidence="9 13" id="KW-0665">Pyrimidine biosynthesis</keyword>
<proteinExistence type="inferred from homology"/>
<evidence type="ECO:0000256" key="10">
    <source>
        <dbReference type="ARBA" id="ARBA00023002"/>
    </source>
</evidence>
<keyword evidence="8 13" id="KW-0288">FMN</keyword>
<evidence type="ECO:0000256" key="9">
    <source>
        <dbReference type="ARBA" id="ARBA00022975"/>
    </source>
</evidence>
<dbReference type="NCBIfam" id="NF003645">
    <property type="entry name" value="PRK05286.1-2"/>
    <property type="match status" value="1"/>
</dbReference>
<comment type="similarity">
    <text evidence="4 13">Belongs to the dihydroorotate dehydrogenase family. Type 2 subfamily.</text>
</comment>
<dbReference type="NCBIfam" id="NF003644">
    <property type="entry name" value="PRK05286.1-1"/>
    <property type="match status" value="1"/>
</dbReference>
<feature type="binding site" evidence="13">
    <location>
        <position position="244"/>
    </location>
    <ligand>
        <name>FMN</name>
        <dbReference type="ChEBI" id="CHEBI:58210"/>
    </ligand>
</feature>
<evidence type="ECO:0000256" key="6">
    <source>
        <dbReference type="ARBA" id="ARBA00022475"/>
    </source>
</evidence>
<comment type="function">
    <text evidence="1 13">Catalyzes the conversion of dihydroorotate to orotate with quinone as electron acceptor.</text>
</comment>
<evidence type="ECO:0000256" key="13">
    <source>
        <dbReference type="HAMAP-Rule" id="MF_00225"/>
    </source>
</evidence>
<dbReference type="FunFam" id="3.20.20.70:FF:000028">
    <property type="entry name" value="Dihydroorotate dehydrogenase (quinone)"/>
    <property type="match status" value="1"/>
</dbReference>
<evidence type="ECO:0000256" key="1">
    <source>
        <dbReference type="ARBA" id="ARBA00003125"/>
    </source>
</evidence>
<dbReference type="HAMAP" id="MF_00225">
    <property type="entry name" value="DHO_dh_type2"/>
    <property type="match status" value="1"/>
</dbReference>
<dbReference type="InterPro" id="IPR005720">
    <property type="entry name" value="Dihydroorotate_DH_cat"/>
</dbReference>
<comment type="pathway">
    <text evidence="3 13">Pyrimidine metabolism; UMP biosynthesis via de novo pathway; orotate from (S)-dihydroorotate (quinone route): step 1/1.</text>
</comment>
<dbReference type="InterPro" id="IPR001295">
    <property type="entry name" value="Dihydroorotate_DH_CS"/>
</dbReference>
<comment type="cofactor">
    <cofactor evidence="13">
        <name>FMN</name>
        <dbReference type="ChEBI" id="CHEBI:58210"/>
    </cofactor>
    <text evidence="13">Binds 1 FMN per subunit.</text>
</comment>
<dbReference type="UniPathway" id="UPA00070">
    <property type="reaction ID" value="UER00946"/>
</dbReference>
<evidence type="ECO:0000256" key="3">
    <source>
        <dbReference type="ARBA" id="ARBA00005161"/>
    </source>
</evidence>
<dbReference type="InterPro" id="IPR013785">
    <property type="entry name" value="Aldolase_TIM"/>
</dbReference>
<dbReference type="Proteomes" id="UP000238196">
    <property type="component" value="Unassembled WGS sequence"/>
</dbReference>
<dbReference type="GO" id="GO:0044205">
    <property type="term" value="P:'de novo' UMP biosynthetic process"/>
    <property type="evidence" value="ECO:0007669"/>
    <property type="project" value="UniProtKB-UniRule"/>
</dbReference>
<evidence type="ECO:0000256" key="12">
    <source>
        <dbReference type="ARBA" id="ARBA00048639"/>
    </source>
</evidence>
<dbReference type="SUPFAM" id="SSF51395">
    <property type="entry name" value="FMN-linked oxidoreductases"/>
    <property type="match status" value="1"/>
</dbReference>
<evidence type="ECO:0000256" key="8">
    <source>
        <dbReference type="ARBA" id="ARBA00022643"/>
    </source>
</evidence>
<feature type="binding site" evidence="13">
    <location>
        <begin position="245"/>
        <end position="246"/>
    </location>
    <ligand>
        <name>substrate</name>
    </ligand>
</feature>
<dbReference type="NCBIfam" id="NF003646">
    <property type="entry name" value="PRK05286.1-4"/>
    <property type="match status" value="1"/>
</dbReference>
<feature type="binding site" evidence="13">
    <location>
        <position position="85"/>
    </location>
    <ligand>
        <name>FMN</name>
        <dbReference type="ChEBI" id="CHEBI:58210"/>
    </ligand>
</feature>
<feature type="binding site" evidence="13">
    <location>
        <position position="65"/>
    </location>
    <ligand>
        <name>substrate</name>
    </ligand>
</feature>
<feature type="binding site" evidence="13">
    <location>
        <begin position="61"/>
        <end position="65"/>
    </location>
    <ligand>
        <name>FMN</name>
        <dbReference type="ChEBI" id="CHEBI:58210"/>
    </ligand>
</feature>
<feature type="binding site" evidence="13">
    <location>
        <position position="171"/>
    </location>
    <ligand>
        <name>FMN</name>
        <dbReference type="ChEBI" id="CHEBI:58210"/>
    </ligand>
</feature>
<keyword evidence="10 13" id="KW-0560">Oxidoreductase</keyword>
<evidence type="ECO:0000256" key="11">
    <source>
        <dbReference type="ARBA" id="ARBA00023136"/>
    </source>
</evidence>
<name>A0A2S5KR70_9PROT</name>
<gene>
    <name evidence="13" type="primary">pyrD</name>
    <name evidence="15" type="ORF">C4K68_11615</name>
</gene>
<evidence type="ECO:0000256" key="2">
    <source>
        <dbReference type="ARBA" id="ARBA00004202"/>
    </source>
</evidence>
<comment type="catalytic activity">
    <reaction evidence="12 13">
        <text>(S)-dihydroorotate + a quinone = orotate + a quinol</text>
        <dbReference type="Rhea" id="RHEA:30187"/>
        <dbReference type="ChEBI" id="CHEBI:24646"/>
        <dbReference type="ChEBI" id="CHEBI:30839"/>
        <dbReference type="ChEBI" id="CHEBI:30864"/>
        <dbReference type="ChEBI" id="CHEBI:132124"/>
        <dbReference type="EC" id="1.3.5.2"/>
    </reaction>
</comment>
<dbReference type="InterPro" id="IPR012135">
    <property type="entry name" value="Dihydroorotate_DH_1_2"/>
</dbReference>
<dbReference type="CDD" id="cd04738">
    <property type="entry name" value="DHOD_2_like"/>
    <property type="match status" value="1"/>
</dbReference>
<dbReference type="GO" id="GO:0006207">
    <property type="term" value="P:'de novo' pyrimidine nucleobase biosynthetic process"/>
    <property type="evidence" value="ECO:0007669"/>
    <property type="project" value="UniProtKB-UniRule"/>
</dbReference>
<feature type="active site" description="Nucleophile" evidence="13">
    <location>
        <position position="174"/>
    </location>
</feature>
<dbReference type="Gene3D" id="3.20.20.70">
    <property type="entry name" value="Aldolase class I"/>
    <property type="match status" value="1"/>
</dbReference>
<evidence type="ECO:0000256" key="4">
    <source>
        <dbReference type="ARBA" id="ARBA00005359"/>
    </source>
</evidence>
<feature type="domain" description="Dihydroorotate dehydrogenase catalytic" evidence="14">
    <location>
        <begin position="46"/>
        <end position="337"/>
    </location>
</feature>
<dbReference type="EC" id="1.3.5.2" evidence="13"/>
<protein>
    <recommendedName>
        <fullName evidence="13">Dihydroorotate dehydrogenase (quinone)</fullName>
        <ecNumber evidence="13">1.3.5.2</ecNumber>
    </recommendedName>
    <alternativeName>
        <fullName evidence="13">DHOdehase</fullName>
        <shortName evidence="13">DHOD</shortName>
        <shortName evidence="13">DHODase</shortName>
    </alternativeName>
    <alternativeName>
        <fullName evidence="13">Dihydroorotate oxidase</fullName>
    </alternativeName>
</protein>
<dbReference type="InterPro" id="IPR050074">
    <property type="entry name" value="DHO_dehydrogenase"/>
</dbReference>
<dbReference type="GO" id="GO:0106430">
    <property type="term" value="F:dihydroorotate dehydrogenase (quinone) activity"/>
    <property type="evidence" value="ECO:0007669"/>
    <property type="project" value="UniProtKB-EC"/>
</dbReference>
<reference evidence="15 16" key="1">
    <citation type="submission" date="2018-02" db="EMBL/GenBank/DDBJ databases">
        <title>novel marine gammaproteobacteria from coastal saline agro ecosystem.</title>
        <authorList>
            <person name="Krishnan R."/>
            <person name="Ramesh Kumar N."/>
        </authorList>
    </citation>
    <scope>NUCLEOTIDE SEQUENCE [LARGE SCALE GENOMIC DNA]</scope>
    <source>
        <strain evidence="15 16">228</strain>
    </source>
</reference>
<dbReference type="Pfam" id="PF01180">
    <property type="entry name" value="DHO_dh"/>
    <property type="match status" value="1"/>
</dbReference>
<dbReference type="InterPro" id="IPR005719">
    <property type="entry name" value="Dihydroorotate_DH_2"/>
</dbReference>
<feature type="binding site" evidence="13">
    <location>
        <position position="176"/>
    </location>
    <ligand>
        <name>substrate</name>
    </ligand>
</feature>
<dbReference type="OrthoDB" id="5288816at2"/>
<keyword evidence="6 13" id="KW-1003">Cell membrane</keyword>
<comment type="caution">
    <text evidence="15">The sequence shown here is derived from an EMBL/GenBank/DDBJ whole genome shotgun (WGS) entry which is preliminary data.</text>
</comment>
<evidence type="ECO:0000256" key="7">
    <source>
        <dbReference type="ARBA" id="ARBA00022630"/>
    </source>
</evidence>
<dbReference type="PROSITE" id="PS00911">
    <property type="entry name" value="DHODEHASE_1"/>
    <property type="match status" value="1"/>
</dbReference>
<feature type="binding site" evidence="13">
    <location>
        <position position="296"/>
    </location>
    <ligand>
        <name>FMN</name>
        <dbReference type="ChEBI" id="CHEBI:58210"/>
    </ligand>
</feature>
<dbReference type="PANTHER" id="PTHR48109:SF4">
    <property type="entry name" value="DIHYDROOROTATE DEHYDROGENASE (QUINONE), MITOCHONDRIAL"/>
    <property type="match status" value="1"/>
</dbReference>
<evidence type="ECO:0000313" key="16">
    <source>
        <dbReference type="Proteomes" id="UP000238196"/>
    </source>
</evidence>
<dbReference type="NCBIfam" id="TIGR01036">
    <property type="entry name" value="pyrD_sub2"/>
    <property type="match status" value="1"/>
</dbReference>
<comment type="subcellular location">
    <subcellularLocation>
        <location evidence="2 13">Cell membrane</location>
        <topology evidence="2 13">Peripheral membrane protein</topology>
    </subcellularLocation>
</comment>
<dbReference type="GO" id="GO:0005737">
    <property type="term" value="C:cytoplasm"/>
    <property type="evidence" value="ECO:0007669"/>
    <property type="project" value="InterPro"/>
</dbReference>
<accession>A0A2S5KR70</accession>
<comment type="subunit">
    <text evidence="5 13">Monomer.</text>
</comment>
<organism evidence="15 16">
    <name type="scientific">Proteobacteria bacterium 228</name>
    <dbReference type="NCBI Taxonomy" id="2083153"/>
    <lineage>
        <taxon>Bacteria</taxon>
        <taxon>Pseudomonadati</taxon>
        <taxon>Pseudomonadota</taxon>
    </lineage>
</organism>
<sequence>MYSLVRPLLFKLSAETAHELTLEWLAAAARLGLTRLCADTDASKPVQVMGLRFPNRVGLAAGLDKNGACIDGLAALGFGFLEIGTVTPRPQAGNPKPRLFRLPERQAIINRMGFNNHGVEQLIRNVKSSSFEGILGINIGKNAVTPVENALDDYLLCLNAVYAHASYITVNISSPNTPGLRTLQYGESLKALLGPLHERRLQLAAEVGRNVPIAVKIAPDMTADEFRMVADTLVESGMDAVIATNTTLSRDAVAGVRHGNEAGGLSGLPVREASTQAIHVLSEHLKGAIPVIGVGGILEGNDALEKIQAGASLVQLYSGLIYRGPALVHECVDTLNAVAV</sequence>
<evidence type="ECO:0000259" key="14">
    <source>
        <dbReference type="Pfam" id="PF01180"/>
    </source>
</evidence>